<dbReference type="Proteomes" id="UP000014500">
    <property type="component" value="Unassembled WGS sequence"/>
</dbReference>
<dbReference type="HOGENOM" id="CLU_2674224_0_0_1"/>
<dbReference type="EnsemblMetazoa" id="SMAR015065-RA">
    <property type="protein sequence ID" value="SMAR015065-PA"/>
    <property type="gene ID" value="SMAR015065"/>
</dbReference>
<reference evidence="2" key="1">
    <citation type="submission" date="2011-05" db="EMBL/GenBank/DDBJ databases">
        <authorList>
            <person name="Richards S.R."/>
            <person name="Qu J."/>
            <person name="Jiang H."/>
            <person name="Jhangiani S.N."/>
            <person name="Agravi P."/>
            <person name="Goodspeed R."/>
            <person name="Gross S."/>
            <person name="Mandapat C."/>
            <person name="Jackson L."/>
            <person name="Mathew T."/>
            <person name="Pu L."/>
            <person name="Thornton R."/>
            <person name="Saada N."/>
            <person name="Wilczek-Boney K.B."/>
            <person name="Lee S."/>
            <person name="Kovar C."/>
            <person name="Wu Y."/>
            <person name="Scherer S.E."/>
            <person name="Worley K.C."/>
            <person name="Muzny D.M."/>
            <person name="Gibbs R."/>
        </authorList>
    </citation>
    <scope>NUCLEOTIDE SEQUENCE</scope>
    <source>
        <strain evidence="2">Brora</strain>
    </source>
</reference>
<organism evidence="1 2">
    <name type="scientific">Strigamia maritima</name>
    <name type="common">European centipede</name>
    <name type="synonym">Geophilus maritimus</name>
    <dbReference type="NCBI Taxonomy" id="126957"/>
    <lineage>
        <taxon>Eukaryota</taxon>
        <taxon>Metazoa</taxon>
        <taxon>Ecdysozoa</taxon>
        <taxon>Arthropoda</taxon>
        <taxon>Myriapoda</taxon>
        <taxon>Chilopoda</taxon>
        <taxon>Pleurostigmophora</taxon>
        <taxon>Geophilomorpha</taxon>
        <taxon>Linotaeniidae</taxon>
        <taxon>Strigamia</taxon>
    </lineage>
</organism>
<keyword evidence="2" id="KW-1185">Reference proteome</keyword>
<dbReference type="AlphaFoldDB" id="T1JMI5"/>
<accession>T1JMI5</accession>
<protein>
    <submittedName>
        <fullName evidence="1">Uncharacterized protein</fullName>
    </submittedName>
</protein>
<sequence length="75" mass="8671">MVAAAAAAAADNRCFFRGGGETPPSSESPLEARLAKSWPLLFLSRQIWPIIKRYQHTFDSKEMKMFRWKKRKIED</sequence>
<dbReference type="EMBL" id="JH431631">
    <property type="status" value="NOT_ANNOTATED_CDS"/>
    <property type="molecule type" value="Genomic_DNA"/>
</dbReference>
<name>T1JMI5_STRMM</name>
<evidence type="ECO:0000313" key="2">
    <source>
        <dbReference type="Proteomes" id="UP000014500"/>
    </source>
</evidence>
<proteinExistence type="predicted"/>
<evidence type="ECO:0000313" key="1">
    <source>
        <dbReference type="EnsemblMetazoa" id="SMAR015065-PA"/>
    </source>
</evidence>
<reference evidence="1" key="2">
    <citation type="submission" date="2015-02" db="UniProtKB">
        <authorList>
            <consortium name="EnsemblMetazoa"/>
        </authorList>
    </citation>
    <scope>IDENTIFICATION</scope>
</reference>